<dbReference type="Gene3D" id="1.10.1760.20">
    <property type="match status" value="1"/>
</dbReference>
<dbReference type="InterPro" id="IPR025720">
    <property type="entry name" value="RibU"/>
</dbReference>
<comment type="function">
    <text evidence="8">Probably a riboflavin-binding protein that interacts with the energy-coupling factor (ECF) ABC-transporter complex.</text>
</comment>
<keyword evidence="11" id="KW-1185">Reference proteome</keyword>
<keyword evidence="4 8" id="KW-1003">Cell membrane</keyword>
<name>A0A7C8LJW8_9FIRM</name>
<evidence type="ECO:0000256" key="2">
    <source>
        <dbReference type="ARBA" id="ARBA00005540"/>
    </source>
</evidence>
<evidence type="ECO:0000256" key="5">
    <source>
        <dbReference type="ARBA" id="ARBA00022692"/>
    </source>
</evidence>
<evidence type="ECO:0000256" key="6">
    <source>
        <dbReference type="ARBA" id="ARBA00022989"/>
    </source>
</evidence>
<proteinExistence type="inferred from homology"/>
<feature type="transmembrane region" description="Helical" evidence="9">
    <location>
        <begin position="175"/>
        <end position="199"/>
    </location>
</feature>
<feature type="transmembrane region" description="Helical" evidence="9">
    <location>
        <begin position="144"/>
        <end position="163"/>
    </location>
</feature>
<feature type="transmembrane region" description="Helical" evidence="9">
    <location>
        <begin position="117"/>
        <end position="138"/>
    </location>
</feature>
<evidence type="ECO:0000256" key="4">
    <source>
        <dbReference type="ARBA" id="ARBA00022475"/>
    </source>
</evidence>
<dbReference type="Pfam" id="PF12822">
    <property type="entry name" value="ECF_trnsprt"/>
    <property type="match status" value="1"/>
</dbReference>
<evidence type="ECO:0000256" key="3">
    <source>
        <dbReference type="ARBA" id="ARBA00022448"/>
    </source>
</evidence>
<dbReference type="EMBL" id="WSLF01000011">
    <property type="protein sequence ID" value="KAE9632008.1"/>
    <property type="molecule type" value="Genomic_DNA"/>
</dbReference>
<dbReference type="PANTHER" id="PTHR38438:SF1">
    <property type="entry name" value="RIBOFLAVIN TRANSPORTER RIBU"/>
    <property type="match status" value="1"/>
</dbReference>
<keyword evidence="7 8" id="KW-0472">Membrane</keyword>
<feature type="transmembrane region" description="Helical" evidence="9">
    <location>
        <begin position="21"/>
        <end position="38"/>
    </location>
</feature>
<gene>
    <name evidence="10" type="ORF">GND95_10855</name>
</gene>
<dbReference type="PANTHER" id="PTHR38438">
    <property type="entry name" value="RIBOFLAVIN TRANSPORTER RIBU"/>
    <property type="match status" value="1"/>
</dbReference>
<keyword evidence="6 9" id="KW-1133">Transmembrane helix</keyword>
<dbReference type="AlphaFoldDB" id="A0A7C8LJW8"/>
<comment type="subcellular location">
    <subcellularLocation>
        <location evidence="1">Cell membrane</location>
        <topology evidence="1">Multi-pass membrane protein</topology>
    </subcellularLocation>
</comment>
<dbReference type="InterPro" id="IPR024529">
    <property type="entry name" value="ECF_trnsprt_substrate-spec"/>
</dbReference>
<evidence type="ECO:0000256" key="1">
    <source>
        <dbReference type="ARBA" id="ARBA00004651"/>
    </source>
</evidence>
<keyword evidence="3 8" id="KW-0813">Transport</keyword>
<protein>
    <recommendedName>
        <fullName evidence="8">Riboflavin transporter</fullName>
    </recommendedName>
</protein>
<evidence type="ECO:0000256" key="8">
    <source>
        <dbReference type="PIRNR" id="PIRNR037778"/>
    </source>
</evidence>
<sequence length="210" mass="22702">MEMESIQRVADQKKRVFETSNLVKMGLLSALAFILMRLDFPIPGFPPFLKMDVSDIPSVIGALSIGPAAGVIVQLTKAFLYMVSGSDTGFVGPLANFIVGAAYVLPLGLVYKYKSNLKGFIIGCFAGTITMAAIGGLINYFVMIPFYAMIFGMSVDVIVSMGTKINAGINDLKTLVLYSIVPFNLLKASGISILSYGVYKALYPLFHRSK</sequence>
<dbReference type="GO" id="GO:0005886">
    <property type="term" value="C:plasma membrane"/>
    <property type="evidence" value="ECO:0007669"/>
    <property type="project" value="UniProtKB-SubCell"/>
</dbReference>
<dbReference type="GO" id="GO:0032217">
    <property type="term" value="F:riboflavin transmembrane transporter activity"/>
    <property type="evidence" value="ECO:0007669"/>
    <property type="project" value="UniProtKB-UniRule"/>
</dbReference>
<keyword evidence="5 9" id="KW-0812">Transmembrane</keyword>
<evidence type="ECO:0000256" key="9">
    <source>
        <dbReference type="SAM" id="Phobius"/>
    </source>
</evidence>
<dbReference type="Proteomes" id="UP000483018">
    <property type="component" value="Unassembled WGS sequence"/>
</dbReference>
<organism evidence="10 11">
    <name type="scientific">Defluviitalea raffinosedens</name>
    <dbReference type="NCBI Taxonomy" id="1450156"/>
    <lineage>
        <taxon>Bacteria</taxon>
        <taxon>Bacillati</taxon>
        <taxon>Bacillota</taxon>
        <taxon>Clostridia</taxon>
        <taxon>Lachnospirales</taxon>
        <taxon>Defluviitaleaceae</taxon>
        <taxon>Defluviitalea</taxon>
    </lineage>
</organism>
<comment type="caution">
    <text evidence="10">The sequence shown here is derived from an EMBL/GenBank/DDBJ whole genome shotgun (WGS) entry which is preliminary data.</text>
</comment>
<dbReference type="PIRSF" id="PIRSF037778">
    <property type="entry name" value="UCP037778_transp_RibU"/>
    <property type="match status" value="1"/>
</dbReference>
<evidence type="ECO:0000313" key="11">
    <source>
        <dbReference type="Proteomes" id="UP000483018"/>
    </source>
</evidence>
<accession>A0A7C8LJW8</accession>
<comment type="similarity">
    <text evidence="2 8">Belongs to the prokaryotic riboflavin transporter (P-RFT) (TC 2.A.87) family.</text>
</comment>
<reference evidence="10 11" key="1">
    <citation type="submission" date="2019-12" db="EMBL/GenBank/DDBJ databases">
        <title>Defluviitalea raffinosedens, isolated from a biogas fermenter, genome sequencing and characterization.</title>
        <authorList>
            <person name="Rettenmaier R."/>
            <person name="Schneider M."/>
            <person name="Neuhaus K."/>
            <person name="Liebl W."/>
            <person name="Zverlov V."/>
        </authorList>
    </citation>
    <scope>NUCLEOTIDE SEQUENCE [LARGE SCALE GENOMIC DNA]</scope>
    <source>
        <strain evidence="10 11">249c-K6</strain>
    </source>
</reference>
<evidence type="ECO:0000256" key="7">
    <source>
        <dbReference type="ARBA" id="ARBA00023136"/>
    </source>
</evidence>
<evidence type="ECO:0000313" key="10">
    <source>
        <dbReference type="EMBL" id="KAE9632008.1"/>
    </source>
</evidence>
<feature type="transmembrane region" description="Helical" evidence="9">
    <location>
        <begin position="90"/>
        <end position="110"/>
    </location>
</feature>